<feature type="compositionally biased region" description="Low complexity" evidence="1">
    <location>
        <begin position="348"/>
        <end position="362"/>
    </location>
</feature>
<dbReference type="EMBL" id="MRZV01000372">
    <property type="protein sequence ID" value="PIK51451.1"/>
    <property type="molecule type" value="Genomic_DNA"/>
</dbReference>
<accession>A0A2G8KTX9</accession>
<feature type="region of interest" description="Disordered" evidence="1">
    <location>
        <begin position="285"/>
        <end position="372"/>
    </location>
</feature>
<reference evidence="2 3" key="1">
    <citation type="journal article" date="2017" name="PLoS Biol.">
        <title>The sea cucumber genome provides insights into morphological evolution and visceral regeneration.</title>
        <authorList>
            <person name="Zhang X."/>
            <person name="Sun L."/>
            <person name="Yuan J."/>
            <person name="Sun Y."/>
            <person name="Gao Y."/>
            <person name="Zhang L."/>
            <person name="Li S."/>
            <person name="Dai H."/>
            <person name="Hamel J.F."/>
            <person name="Liu C."/>
            <person name="Yu Y."/>
            <person name="Liu S."/>
            <person name="Lin W."/>
            <person name="Guo K."/>
            <person name="Jin S."/>
            <person name="Xu P."/>
            <person name="Storey K.B."/>
            <person name="Huan P."/>
            <person name="Zhang T."/>
            <person name="Zhou Y."/>
            <person name="Zhang J."/>
            <person name="Lin C."/>
            <person name="Li X."/>
            <person name="Xing L."/>
            <person name="Huo D."/>
            <person name="Sun M."/>
            <person name="Wang L."/>
            <person name="Mercier A."/>
            <person name="Li F."/>
            <person name="Yang H."/>
            <person name="Xiang J."/>
        </authorList>
    </citation>
    <scope>NUCLEOTIDE SEQUENCE [LARGE SCALE GENOMIC DNA]</scope>
    <source>
        <strain evidence="2">Shaxun</strain>
        <tissue evidence="2">Muscle</tissue>
    </source>
</reference>
<comment type="caution">
    <text evidence="2">The sequence shown here is derived from an EMBL/GenBank/DDBJ whole genome shotgun (WGS) entry which is preliminary data.</text>
</comment>
<dbReference type="GO" id="GO:0005634">
    <property type="term" value="C:nucleus"/>
    <property type="evidence" value="ECO:0007669"/>
    <property type="project" value="TreeGrafter"/>
</dbReference>
<dbReference type="STRING" id="307972.A0A2G8KTX9"/>
<gene>
    <name evidence="2" type="ORF">BSL78_11657</name>
</gene>
<dbReference type="PANTHER" id="PTHR13621:SF2">
    <property type="entry name" value="PROLINE-RICH PROTEIN PRCC"/>
    <property type="match status" value="1"/>
</dbReference>
<protein>
    <submittedName>
        <fullName evidence="2">Putative proline-rich protein PRCC</fullName>
    </submittedName>
</protein>
<feature type="compositionally biased region" description="Polar residues" evidence="1">
    <location>
        <begin position="287"/>
        <end position="304"/>
    </location>
</feature>
<dbReference type="InterPro" id="IPR018800">
    <property type="entry name" value="PRCC"/>
</dbReference>
<name>A0A2G8KTX9_STIJA</name>
<proteinExistence type="predicted"/>
<sequence>MSLGLVSYDSSSEESDDEEPSENKLQASIVSTKPTVGVNPNAATKDRHRKLKNQYLGAGTDSKETESIVLPTTPRSISQEEDGEYNASKSKLALPPPKRKGSAIKIPAPALPEPDSDDDEIEEPQHKRKKSGKKISSLFAMLPQPKHATVKQTNRILIPHTLTKKVTKPSPKLQPKSSTLNSANEELLGEVEGDNFFSLESSAEKAQTSSSFLPTTKNRQSSNIGSSHLQNESDKKTPHNQGISTTLKSDVREGLTVSSNLERTKPRSGINISEMKANKFIEERGQVHQNQSRQSSKLVSASFETSRDGETAPQKKPNKLVTSIKPELNEEPLDFTSKKTPYGYQMLPSSGASSSSHPAHSAQPVEYGSTNSYDQQDYYHQQGADNYHYPASSDPATSYHGNTQDSSLIHDKAFQRVVGKGNIDPSTLNIIDVNADEHMGTVNAEDWMLKSMTEEKEAREELRKEQLPTHQQKRKHQITYLARQARERELELKNSWAQNRMTRKQTQAKYGF</sequence>
<dbReference type="Pfam" id="PF10253">
    <property type="entry name" value="PRCC"/>
    <property type="match status" value="1"/>
</dbReference>
<dbReference type="PANTHER" id="PTHR13621">
    <property type="entry name" value="PROLINE-RICH PROTEIN PRCC"/>
    <property type="match status" value="1"/>
</dbReference>
<feature type="compositionally biased region" description="Polar residues" evidence="1">
    <location>
        <begin position="239"/>
        <end position="248"/>
    </location>
</feature>
<evidence type="ECO:0000313" key="3">
    <source>
        <dbReference type="Proteomes" id="UP000230750"/>
    </source>
</evidence>
<dbReference type="Proteomes" id="UP000230750">
    <property type="component" value="Unassembled WGS sequence"/>
</dbReference>
<feature type="region of interest" description="Disordered" evidence="1">
    <location>
        <begin position="1"/>
        <end position="273"/>
    </location>
</feature>
<feature type="region of interest" description="Disordered" evidence="1">
    <location>
        <begin position="456"/>
        <end position="476"/>
    </location>
</feature>
<feature type="compositionally biased region" description="Polar residues" evidence="1">
    <location>
        <begin position="198"/>
        <end position="230"/>
    </location>
</feature>
<keyword evidence="3" id="KW-1185">Reference proteome</keyword>
<feature type="compositionally biased region" description="Acidic residues" evidence="1">
    <location>
        <begin position="11"/>
        <end position="20"/>
    </location>
</feature>
<dbReference type="OrthoDB" id="206969at2759"/>
<dbReference type="AlphaFoldDB" id="A0A2G8KTX9"/>
<feature type="compositionally biased region" description="Polar residues" evidence="1">
    <location>
        <begin position="175"/>
        <end position="184"/>
    </location>
</feature>
<feature type="compositionally biased region" description="Polar residues" evidence="1">
    <location>
        <begin position="23"/>
        <end position="34"/>
    </location>
</feature>
<evidence type="ECO:0000256" key="1">
    <source>
        <dbReference type="SAM" id="MobiDB-lite"/>
    </source>
</evidence>
<feature type="compositionally biased region" description="Basic and acidic residues" evidence="1">
    <location>
        <begin position="456"/>
        <end position="467"/>
    </location>
</feature>
<organism evidence="2 3">
    <name type="scientific">Stichopus japonicus</name>
    <name type="common">Sea cucumber</name>
    <dbReference type="NCBI Taxonomy" id="307972"/>
    <lineage>
        <taxon>Eukaryota</taxon>
        <taxon>Metazoa</taxon>
        <taxon>Echinodermata</taxon>
        <taxon>Eleutherozoa</taxon>
        <taxon>Echinozoa</taxon>
        <taxon>Holothuroidea</taxon>
        <taxon>Aspidochirotacea</taxon>
        <taxon>Aspidochirotida</taxon>
        <taxon>Stichopodidae</taxon>
        <taxon>Apostichopus</taxon>
    </lineage>
</organism>
<evidence type="ECO:0000313" key="2">
    <source>
        <dbReference type="EMBL" id="PIK51451.1"/>
    </source>
</evidence>